<evidence type="ECO:0000313" key="4">
    <source>
        <dbReference type="Proteomes" id="UP000028045"/>
    </source>
</evidence>
<dbReference type="AlphaFoldDB" id="A0A084B6I9"/>
<dbReference type="InterPro" id="IPR053157">
    <property type="entry name" value="Sterol_Uptake_Regulator"/>
</dbReference>
<dbReference type="PANTHER" id="PTHR47784">
    <property type="entry name" value="STEROL UPTAKE CONTROL PROTEIN 2"/>
    <property type="match status" value="1"/>
</dbReference>
<protein>
    <recommendedName>
        <fullName evidence="2">Zn(2)-C6 fungal-type domain-containing protein</fullName>
    </recommendedName>
</protein>
<dbReference type="GO" id="GO:0008270">
    <property type="term" value="F:zinc ion binding"/>
    <property type="evidence" value="ECO:0007669"/>
    <property type="project" value="InterPro"/>
</dbReference>
<dbReference type="EMBL" id="KL647898">
    <property type="protein sequence ID" value="KEY73168.1"/>
    <property type="molecule type" value="Genomic_DNA"/>
</dbReference>
<dbReference type="PROSITE" id="PS00463">
    <property type="entry name" value="ZN2_CY6_FUNGAL_1"/>
    <property type="match status" value="1"/>
</dbReference>
<accession>A0A084B6I9</accession>
<dbReference type="InterPro" id="IPR001138">
    <property type="entry name" value="Zn2Cys6_DnaBD"/>
</dbReference>
<evidence type="ECO:0000256" key="1">
    <source>
        <dbReference type="ARBA" id="ARBA00023242"/>
    </source>
</evidence>
<dbReference type="Pfam" id="PF00172">
    <property type="entry name" value="Zn_clus"/>
    <property type="match status" value="1"/>
</dbReference>
<dbReference type="OrthoDB" id="648861at2759"/>
<gene>
    <name evidence="3" type="ORF">S7711_04134</name>
</gene>
<name>A0A084B6I9_STACB</name>
<dbReference type="Proteomes" id="UP000028045">
    <property type="component" value="Unassembled WGS sequence"/>
</dbReference>
<dbReference type="HOGENOM" id="CLU_024934_5_2_1"/>
<dbReference type="CDD" id="cd00067">
    <property type="entry name" value="GAL4"/>
    <property type="match status" value="1"/>
</dbReference>
<proteinExistence type="predicted"/>
<dbReference type="SMART" id="SM00066">
    <property type="entry name" value="GAL4"/>
    <property type="match status" value="1"/>
</dbReference>
<dbReference type="SUPFAM" id="SSF57701">
    <property type="entry name" value="Zn2/Cys6 DNA-binding domain"/>
    <property type="match status" value="1"/>
</dbReference>
<organism evidence="3 4">
    <name type="scientific">Stachybotrys chartarum (strain CBS 109288 / IBT 7711)</name>
    <name type="common">Toxic black mold</name>
    <name type="synonym">Stilbospora chartarum</name>
    <dbReference type="NCBI Taxonomy" id="1280523"/>
    <lineage>
        <taxon>Eukaryota</taxon>
        <taxon>Fungi</taxon>
        <taxon>Dikarya</taxon>
        <taxon>Ascomycota</taxon>
        <taxon>Pezizomycotina</taxon>
        <taxon>Sordariomycetes</taxon>
        <taxon>Hypocreomycetidae</taxon>
        <taxon>Hypocreales</taxon>
        <taxon>Stachybotryaceae</taxon>
        <taxon>Stachybotrys</taxon>
    </lineage>
</organism>
<reference evidence="3 4" key="1">
    <citation type="journal article" date="2014" name="BMC Genomics">
        <title>Comparative genome sequencing reveals chemotype-specific gene clusters in the toxigenic black mold Stachybotrys.</title>
        <authorList>
            <person name="Semeiks J."/>
            <person name="Borek D."/>
            <person name="Otwinowski Z."/>
            <person name="Grishin N.V."/>
        </authorList>
    </citation>
    <scope>NUCLEOTIDE SEQUENCE [LARGE SCALE GENOMIC DNA]</scope>
    <source>
        <strain evidence="4">CBS 109288 / IBT 7711</strain>
    </source>
</reference>
<dbReference type="InterPro" id="IPR036864">
    <property type="entry name" value="Zn2-C6_fun-type_DNA-bd_sf"/>
</dbReference>
<dbReference type="PROSITE" id="PS50048">
    <property type="entry name" value="ZN2_CY6_FUNGAL_2"/>
    <property type="match status" value="1"/>
</dbReference>
<evidence type="ECO:0000313" key="3">
    <source>
        <dbReference type="EMBL" id="KEY73168.1"/>
    </source>
</evidence>
<keyword evidence="4" id="KW-1185">Reference proteome</keyword>
<dbReference type="PANTHER" id="PTHR47784:SF5">
    <property type="entry name" value="STEROL UPTAKE CONTROL PROTEIN 2"/>
    <property type="match status" value="1"/>
</dbReference>
<dbReference type="Gene3D" id="4.10.240.10">
    <property type="entry name" value="Zn(2)-C6 fungal-type DNA-binding domain"/>
    <property type="match status" value="1"/>
</dbReference>
<evidence type="ECO:0000259" key="2">
    <source>
        <dbReference type="PROSITE" id="PS50048"/>
    </source>
</evidence>
<sequence length="377" mass="42182">MGKRRSYHKVRGGCLTCKTRKVRCGLERPICLNCERLCRSCTYSDTKQDESTYDSPSSQPSTGRQLELMHHYTAYTYLTMTDNPILINLWKEVVPKHAFHHHFLLQGLLATAALHQSHHNRDAVASTQLVEVADHLQQEALAKYITLLTFVNEDNCHALFAFSQLLAGFTFARLTTANETQNEDSGDLLSSIIDLFDLLKGTLAVATKAITWLRAGDLAPMLGAQPEVPTLDEIYASGSACAKILSGLITHIGRQENRVCEQSSLHADSLILTIRSIYGLFIEPPASVDMLNKVAGFPVFVDSTYLRLLKARDEAAMVVLAYYGTALHRLNHVWYLHGIGRKIVQAVKECLAENWLTHLEWPESMTSNTETIIPLRC</sequence>
<dbReference type="GO" id="GO:0001228">
    <property type="term" value="F:DNA-binding transcription activator activity, RNA polymerase II-specific"/>
    <property type="evidence" value="ECO:0007669"/>
    <property type="project" value="TreeGrafter"/>
</dbReference>
<feature type="domain" description="Zn(2)-C6 fungal-type" evidence="2">
    <location>
        <begin position="13"/>
        <end position="43"/>
    </location>
</feature>
<keyword evidence="1" id="KW-0539">Nucleus</keyword>